<dbReference type="AlphaFoldDB" id="A0A4R2QAU6"/>
<evidence type="ECO:0000313" key="2">
    <source>
        <dbReference type="EMBL" id="TCP43945.1"/>
    </source>
</evidence>
<feature type="region of interest" description="Disordered" evidence="1">
    <location>
        <begin position="114"/>
        <end position="138"/>
    </location>
</feature>
<proteinExistence type="predicted"/>
<dbReference type="Proteomes" id="UP000294835">
    <property type="component" value="Unassembled WGS sequence"/>
</dbReference>
<protein>
    <submittedName>
        <fullName evidence="2">Uncharacterized protein</fullName>
    </submittedName>
</protein>
<feature type="compositionally biased region" description="Basic and acidic residues" evidence="1">
    <location>
        <begin position="56"/>
        <end position="65"/>
    </location>
</feature>
<evidence type="ECO:0000256" key="1">
    <source>
        <dbReference type="SAM" id="MobiDB-lite"/>
    </source>
</evidence>
<comment type="caution">
    <text evidence="2">The sequence shown here is derived from an EMBL/GenBank/DDBJ whole genome shotgun (WGS) entry which is preliminary data.</text>
</comment>
<name>A0A4R2QAU6_9RHOB</name>
<sequence>MIRTHSTPRGLVASLTLDILAAAAASRQGAGDGAGERPASGLARDPVVLGEVVELRRTPDGRQVEEPLTEPGTRTALRREPPILAKLSRHDGRRLAALAYASAVERVGAVRGASLGPEAPGGSSAEVPDGGAATRAQQAGMVRLARGTVNRWKWSRARRAYVEGPARVILRPSRGAARPITATELLDAIAIEGLDMAAILRRAGWSAHSKHRKALTESAAEMLTDLADAMGYGNRVSRP</sequence>
<reference evidence="2 3" key="1">
    <citation type="submission" date="2019-03" db="EMBL/GenBank/DDBJ databases">
        <title>Genomic Encyclopedia of Type Strains, Phase IV (KMG-IV): sequencing the most valuable type-strain genomes for metagenomic binning, comparative biology and taxonomic classification.</title>
        <authorList>
            <person name="Goeker M."/>
        </authorList>
    </citation>
    <scope>NUCLEOTIDE SEQUENCE [LARGE SCALE GENOMIC DNA]</scope>
    <source>
        <strain evidence="2 3">DSM 18063</strain>
    </source>
</reference>
<dbReference type="RefSeq" id="WP_132460111.1">
    <property type="nucleotide sequence ID" value="NZ_SLXP01000001.1"/>
</dbReference>
<keyword evidence="3" id="KW-1185">Reference proteome</keyword>
<evidence type="ECO:0000313" key="3">
    <source>
        <dbReference type="Proteomes" id="UP000294835"/>
    </source>
</evidence>
<dbReference type="OrthoDB" id="9844060at2"/>
<dbReference type="EMBL" id="SLXP01000001">
    <property type="protein sequence ID" value="TCP43945.1"/>
    <property type="molecule type" value="Genomic_DNA"/>
</dbReference>
<organism evidence="2 3">
    <name type="scientific">Rhodovulum marinum</name>
    <dbReference type="NCBI Taxonomy" id="320662"/>
    <lineage>
        <taxon>Bacteria</taxon>
        <taxon>Pseudomonadati</taxon>
        <taxon>Pseudomonadota</taxon>
        <taxon>Alphaproteobacteria</taxon>
        <taxon>Rhodobacterales</taxon>
        <taxon>Paracoccaceae</taxon>
        <taxon>Rhodovulum</taxon>
    </lineage>
</organism>
<feature type="region of interest" description="Disordered" evidence="1">
    <location>
        <begin position="56"/>
        <end position="75"/>
    </location>
</feature>
<gene>
    <name evidence="2" type="ORF">EV662_10128</name>
</gene>
<accession>A0A4R2QAU6</accession>